<dbReference type="STRING" id="1296096.A0A1B9ICK0"/>
<feature type="region of interest" description="Disordered" evidence="1">
    <location>
        <begin position="233"/>
        <end position="277"/>
    </location>
</feature>
<name>A0A1B9ICK0_9TREE</name>
<feature type="compositionally biased region" description="Low complexity" evidence="1">
    <location>
        <begin position="424"/>
        <end position="435"/>
    </location>
</feature>
<evidence type="ECO:0000313" key="3">
    <source>
        <dbReference type="EMBL" id="OCF53187.1"/>
    </source>
</evidence>
<feature type="compositionally biased region" description="Low complexity" evidence="1">
    <location>
        <begin position="530"/>
        <end position="543"/>
    </location>
</feature>
<feature type="region of interest" description="Disordered" evidence="1">
    <location>
        <begin position="54"/>
        <end position="79"/>
    </location>
</feature>
<evidence type="ECO:0000256" key="1">
    <source>
        <dbReference type="SAM" id="MobiDB-lite"/>
    </source>
</evidence>
<feature type="compositionally biased region" description="Polar residues" evidence="1">
    <location>
        <begin position="9"/>
        <end position="29"/>
    </location>
</feature>
<accession>A0A1B9ICK0</accession>
<feature type="region of interest" description="Disordered" evidence="1">
    <location>
        <begin position="424"/>
        <end position="579"/>
    </location>
</feature>
<proteinExistence type="predicted"/>
<evidence type="ECO:0000259" key="2">
    <source>
        <dbReference type="PROSITE" id="PS50172"/>
    </source>
</evidence>
<feature type="region of interest" description="Disordered" evidence="1">
    <location>
        <begin position="145"/>
        <end position="219"/>
    </location>
</feature>
<dbReference type="Gene3D" id="3.40.50.10190">
    <property type="entry name" value="BRCT domain"/>
    <property type="match status" value="1"/>
</dbReference>
<evidence type="ECO:0000313" key="4">
    <source>
        <dbReference type="EMBL" id="WWC66931.1"/>
    </source>
</evidence>
<keyword evidence="5" id="KW-1185">Reference proteome</keyword>
<dbReference type="AlphaFoldDB" id="A0A1B9ICK0"/>
<evidence type="ECO:0000313" key="5">
    <source>
        <dbReference type="Proteomes" id="UP000094020"/>
    </source>
</evidence>
<reference evidence="3" key="1">
    <citation type="submission" date="2013-07" db="EMBL/GenBank/DDBJ databases">
        <title>The Genome Sequence of Cryptococcus pinus CBS10737.</title>
        <authorList>
            <consortium name="The Broad Institute Genome Sequencing Platform"/>
            <person name="Cuomo C."/>
            <person name="Litvintseva A."/>
            <person name="Chen Y."/>
            <person name="Heitman J."/>
            <person name="Sun S."/>
            <person name="Springer D."/>
            <person name="Dromer F."/>
            <person name="Young S.K."/>
            <person name="Zeng Q."/>
            <person name="Gargeya S."/>
            <person name="Fitzgerald M."/>
            <person name="Abouelleil A."/>
            <person name="Alvarado L."/>
            <person name="Berlin A.M."/>
            <person name="Chapman S.B."/>
            <person name="Dewar J."/>
            <person name="Goldberg J."/>
            <person name="Griggs A."/>
            <person name="Gujja S."/>
            <person name="Hansen M."/>
            <person name="Howarth C."/>
            <person name="Imamovic A."/>
            <person name="Larimer J."/>
            <person name="McCowan C."/>
            <person name="Murphy C."/>
            <person name="Pearson M."/>
            <person name="Priest M."/>
            <person name="Roberts A."/>
            <person name="Saif S."/>
            <person name="Shea T."/>
            <person name="Sykes S."/>
            <person name="Wortman J."/>
            <person name="Nusbaum C."/>
            <person name="Birren B."/>
        </authorList>
    </citation>
    <scope>NUCLEOTIDE SEQUENCE [LARGE SCALE GENOMIC DNA]</scope>
    <source>
        <strain evidence="3">CBS 10737</strain>
    </source>
</reference>
<protein>
    <recommendedName>
        <fullName evidence="2">BRCT domain-containing protein</fullName>
    </recommendedName>
</protein>
<feature type="compositionally biased region" description="Basic and acidic residues" evidence="1">
    <location>
        <begin position="236"/>
        <end position="248"/>
    </location>
</feature>
<dbReference type="EMBL" id="CP144519">
    <property type="protein sequence ID" value="WWC66931.1"/>
    <property type="molecule type" value="Genomic_DNA"/>
</dbReference>
<gene>
    <name evidence="3" type="ORF">I206_00488</name>
    <name evidence="4" type="ORF">I206_100838</name>
</gene>
<dbReference type="CDD" id="cd17716">
    <property type="entry name" value="BRCT_microcephalin_rpt1"/>
    <property type="match status" value="1"/>
</dbReference>
<feature type="compositionally biased region" description="Basic and acidic residues" evidence="1">
    <location>
        <begin position="617"/>
        <end position="630"/>
    </location>
</feature>
<feature type="region of interest" description="Disordered" evidence="1">
    <location>
        <begin position="649"/>
        <end position="702"/>
    </location>
</feature>
<organism evidence="3">
    <name type="scientific">Kwoniella pini CBS 10737</name>
    <dbReference type="NCBI Taxonomy" id="1296096"/>
    <lineage>
        <taxon>Eukaryota</taxon>
        <taxon>Fungi</taxon>
        <taxon>Dikarya</taxon>
        <taxon>Basidiomycota</taxon>
        <taxon>Agaricomycotina</taxon>
        <taxon>Tremellomycetes</taxon>
        <taxon>Tremellales</taxon>
        <taxon>Cryptococcaceae</taxon>
        <taxon>Kwoniella</taxon>
    </lineage>
</organism>
<feature type="compositionally biased region" description="Polar residues" evidence="1">
    <location>
        <begin position="650"/>
        <end position="663"/>
    </location>
</feature>
<feature type="compositionally biased region" description="Low complexity" evidence="1">
    <location>
        <begin position="671"/>
        <end position="687"/>
    </location>
</feature>
<dbReference type="GeneID" id="30168857"/>
<sequence>MTPPRLRRQSSSTTTQPLRTVNGIPNTRSSARLAAYSTSTIKNKLLVYDENAHSPATSDTLNGGLRNSTSTKNLRSRGPLRESKSITNLNGMSIFEDRSSVDGKGKRKLIEEEGIGGTKKVLKVNHTIRSTMGNELKKGRINKIRSVGHQSSSESLRSLEPASKPSTPSTLPTMIRPQTVPAVPTPARELLRKSEGDTTDPADSSFTHIVARPPTPPRMKERSINLVSAEVMPVTPRKEEKREVDKPLSRMPASLRKTPGPSTTSSSLNQNSIPGTPSQLPTAMNLYGPSHTPIIAPSPRKIITTVNSSTTPSEPPPSNKSMMPSTLATPSMRVVPPSPLSSRISSAVKMKREVQPTLDSFLKKRESLMEVDEEETSPFVQALTASNETKPDISTPIDTALDVLKITPNDAQWLDQFDTVHHSLPSEPAPSAAEVPPLPTLTPLSVPKITSTRTLSSMGPPSRIPVSRPSNAPTHIPATTRKADVPSLQKAKPVGILPERRPSTRPSLVPPASLTVVDEASTSPIKRKPSYPSSLGSGPLSKPTQRIVSNPIVKPRSTSNPSPTPDDITESFIQGQRSVSAPIRSRLSLSIREGLNSETSKSLAGLSDALSKLKSKRAQDSISMKDEKPRPNLNILPSISVFEPKEVNERPNNLSISTNSRLSFSGHRPRSSIIQQGDLSISSSSSSGEEKEEENGNRDIGDTSIAALLNSTNGSKCLKGVRAFVDVKTSDGEDSSRIFIDILKGLGARVFVKPSEKLTHIIFKSGKPSTLTWYRKLLENRKNDNEVNEEDKNLNKCLIVGIKWVMECKKSGKRLDEIPYLIDISQEDVFQKRRKSMEPKSLAASQGQNLGLGQPSAMKQALLDVAQAKKRSLMYAPKISSPLKKGYNDIED</sequence>
<dbReference type="RefSeq" id="XP_019014406.1">
    <property type="nucleotide sequence ID" value="XM_019152268.1"/>
</dbReference>
<feature type="compositionally biased region" description="Polar residues" evidence="1">
    <location>
        <begin position="260"/>
        <end position="277"/>
    </location>
</feature>
<dbReference type="SUPFAM" id="SSF52113">
    <property type="entry name" value="BRCT domain"/>
    <property type="match status" value="1"/>
</dbReference>
<dbReference type="PROSITE" id="PS50172">
    <property type="entry name" value="BRCT"/>
    <property type="match status" value="1"/>
</dbReference>
<dbReference type="InterPro" id="IPR001357">
    <property type="entry name" value="BRCT_dom"/>
</dbReference>
<dbReference type="OrthoDB" id="2384350at2759"/>
<dbReference type="InterPro" id="IPR036420">
    <property type="entry name" value="BRCT_dom_sf"/>
</dbReference>
<reference evidence="4" key="4">
    <citation type="submission" date="2024-02" db="EMBL/GenBank/DDBJ databases">
        <title>Comparative genomics of Cryptococcus and Kwoniella reveals pathogenesis evolution and contrasting modes of karyotype evolution via chromosome fusion or intercentromeric recombination.</title>
        <authorList>
            <person name="Coelho M.A."/>
            <person name="David-Palma M."/>
            <person name="Shea T."/>
            <person name="Bowers K."/>
            <person name="McGinley-Smith S."/>
            <person name="Mohammad A.W."/>
            <person name="Gnirke A."/>
            <person name="Yurkov A.M."/>
            <person name="Nowrousian M."/>
            <person name="Sun S."/>
            <person name="Cuomo C.A."/>
            <person name="Heitman J."/>
        </authorList>
    </citation>
    <scope>NUCLEOTIDE SEQUENCE</scope>
    <source>
        <strain evidence="4">CBS 10737</strain>
    </source>
</reference>
<reference evidence="4" key="2">
    <citation type="submission" date="2013-07" db="EMBL/GenBank/DDBJ databases">
        <authorList>
            <consortium name="The Broad Institute Genome Sequencing Platform"/>
            <person name="Cuomo C."/>
            <person name="Litvintseva A."/>
            <person name="Chen Y."/>
            <person name="Heitman J."/>
            <person name="Sun S."/>
            <person name="Springer D."/>
            <person name="Dromer F."/>
            <person name="Young S.K."/>
            <person name="Zeng Q."/>
            <person name="Gargeya S."/>
            <person name="Fitzgerald M."/>
            <person name="Abouelleil A."/>
            <person name="Alvarado L."/>
            <person name="Berlin A.M."/>
            <person name="Chapman S.B."/>
            <person name="Dewar J."/>
            <person name="Goldberg J."/>
            <person name="Griggs A."/>
            <person name="Gujja S."/>
            <person name="Hansen M."/>
            <person name="Howarth C."/>
            <person name="Imamovic A."/>
            <person name="Larimer J."/>
            <person name="McCowan C."/>
            <person name="Murphy C."/>
            <person name="Pearson M."/>
            <person name="Priest M."/>
            <person name="Roberts A."/>
            <person name="Saif S."/>
            <person name="Shea T."/>
            <person name="Sykes S."/>
            <person name="Wortman J."/>
            <person name="Nusbaum C."/>
            <person name="Birren B."/>
        </authorList>
    </citation>
    <scope>NUCLEOTIDE SEQUENCE</scope>
    <source>
        <strain evidence="4">CBS 10737</strain>
    </source>
</reference>
<feature type="region of interest" description="Disordered" evidence="1">
    <location>
        <begin position="1"/>
        <end position="29"/>
    </location>
</feature>
<dbReference type="Proteomes" id="UP000094020">
    <property type="component" value="Chromosome 1"/>
</dbReference>
<feature type="compositionally biased region" description="Polar residues" evidence="1">
    <location>
        <begin position="54"/>
        <end position="73"/>
    </location>
</feature>
<feature type="domain" description="BRCT" evidence="2">
    <location>
        <begin position="713"/>
        <end position="822"/>
    </location>
</feature>
<reference evidence="3" key="3">
    <citation type="submission" date="2016-07" db="EMBL/GenBank/DDBJ databases">
        <title>Evolution of pathogenesis and genome organization in the Tremellales.</title>
        <authorList>
            <person name="Cuomo C."/>
            <person name="Litvintseva A."/>
            <person name="Heitman J."/>
            <person name="Chen Y."/>
            <person name="Sun S."/>
            <person name="Springer D."/>
            <person name="Dromer F."/>
            <person name="Young S."/>
            <person name="Zeng Q."/>
            <person name="Chapman S."/>
            <person name="Gujja S."/>
            <person name="Saif S."/>
            <person name="Birren B."/>
        </authorList>
    </citation>
    <scope>NUCLEOTIDE SEQUENCE</scope>
    <source>
        <strain evidence="3">CBS 10737</strain>
    </source>
</reference>
<feature type="region of interest" description="Disordered" evidence="1">
    <location>
        <begin position="615"/>
        <end position="635"/>
    </location>
</feature>
<dbReference type="EMBL" id="KI894007">
    <property type="protein sequence ID" value="OCF53187.1"/>
    <property type="molecule type" value="Genomic_DNA"/>
</dbReference>
<feature type="compositionally biased region" description="Polar residues" evidence="1">
    <location>
        <begin position="448"/>
        <end position="459"/>
    </location>
</feature>
<dbReference type="KEGG" id="kpin:30168857"/>